<feature type="signal peptide" evidence="1">
    <location>
        <begin position="1"/>
        <end position="22"/>
    </location>
</feature>
<evidence type="ECO:0000256" key="1">
    <source>
        <dbReference type="SAM" id="SignalP"/>
    </source>
</evidence>
<dbReference type="SUPFAM" id="SSF56935">
    <property type="entry name" value="Porins"/>
    <property type="match status" value="1"/>
</dbReference>
<accession>A0AB39W336</accession>
<evidence type="ECO:0000313" key="2">
    <source>
        <dbReference type="EMBL" id="XDU96035.1"/>
    </source>
</evidence>
<feature type="chain" id="PRO_5044197915" description="Porin" evidence="1">
    <location>
        <begin position="23"/>
        <end position="378"/>
    </location>
</feature>
<dbReference type="EMBL" id="CP165625">
    <property type="protein sequence ID" value="XDU96035.1"/>
    <property type="molecule type" value="Genomic_DNA"/>
</dbReference>
<dbReference type="AlphaFoldDB" id="A0AB39W336"/>
<reference evidence="2" key="1">
    <citation type="submission" date="2024-07" db="EMBL/GenBank/DDBJ databases">
        <authorList>
            <person name="Biller S.J."/>
        </authorList>
    </citation>
    <scope>NUCLEOTIDE SEQUENCE</scope>
    <source>
        <strain evidence="2">WC2409</strain>
    </source>
</reference>
<proteinExistence type="predicted"/>
<evidence type="ECO:0008006" key="3">
    <source>
        <dbReference type="Google" id="ProtNLM"/>
    </source>
</evidence>
<name>A0AB39W336_9FLAO</name>
<protein>
    <recommendedName>
        <fullName evidence="3">Porin</fullName>
    </recommendedName>
</protein>
<organism evidence="2">
    <name type="scientific">Flavobacterium sp. WC2409</name>
    <dbReference type="NCBI Taxonomy" id="3234139"/>
    <lineage>
        <taxon>Bacteria</taxon>
        <taxon>Pseudomonadati</taxon>
        <taxon>Bacteroidota</taxon>
        <taxon>Flavobacteriia</taxon>
        <taxon>Flavobacteriales</taxon>
        <taxon>Flavobacteriaceae</taxon>
        <taxon>Flavobacterium</taxon>
    </lineage>
</organism>
<keyword evidence="1" id="KW-0732">Signal</keyword>
<dbReference type="RefSeq" id="WP_369753376.1">
    <property type="nucleotide sequence ID" value="NZ_CP165625.1"/>
</dbReference>
<gene>
    <name evidence="2" type="ORF">AB3G34_02765</name>
</gene>
<sequence length="378" mass="42114">MNKTKWLFVFLCLNVFLFKSVAQDTKSLNKSIFGQTKLVIVGNAQADYMYNKEENGFGNVDFKPIFLWSLSDKLFIESEIEIATGDGAVEVVLEYVNMVYFLNNNLAIHFGRFLPKFGSYRGKYMEGYLNRFPNNPVGFGDGGIGPMVETGIGLQGGAEIGKATINYDFYISNGPQLLPGNADAPDEAGQFEYEAYKENNKDKAIGGRVGILPLYDSSLELGFSFQHAAKTGDSGTSLENVKVDMYAVDVSYFKSIEAISSNLKILGEWKSLNAGDAYYQDFESETGNYTFKNKSTAYYVQASIRPSGATSDFVNNLEFAGRYSEFDTPKEALWGGGLKKQTAFSVNYWLGWNRVFKVSYQVQDNQPNSLIAQLVYGF</sequence>